<proteinExistence type="predicted"/>
<dbReference type="OrthoDB" id="3712305at2"/>
<evidence type="ECO:0000256" key="5">
    <source>
        <dbReference type="ARBA" id="ARBA00023136"/>
    </source>
</evidence>
<organism evidence="8 9">
    <name type="scientific">Nocardia yunnanensis</name>
    <dbReference type="NCBI Taxonomy" id="2382165"/>
    <lineage>
        <taxon>Bacteria</taxon>
        <taxon>Bacillati</taxon>
        <taxon>Actinomycetota</taxon>
        <taxon>Actinomycetes</taxon>
        <taxon>Mycobacteriales</taxon>
        <taxon>Nocardiaceae</taxon>
        <taxon>Nocardia</taxon>
    </lineage>
</organism>
<sequence length="270" mass="27916">MVPPLTPAVSVLICCALALLTLPPPAARRRSAALFEQPRMPRKAFPVSMFRAAPLVAVPFALVTGPGVLVAAALVTATVILRRRRASRDRLLAAETAQLLEGLEAVIGELRIGAHPSAAAAVAAEETTGEVARAFTVSAARSRLGGSGADGLRRPGTVVAEELSRVAGAWRVAERHGLALAEPLAAARLDLLGRKHFRDRTRAALAGARATAVVLALLPLLGIGLGQAMGADPLRVLFVSPMGTVLLPLGCALTCAGLLWADAITGKVLR</sequence>
<name>A0A386ZPQ8_9NOCA</name>
<keyword evidence="5 6" id="KW-0472">Membrane</keyword>
<evidence type="ECO:0000256" key="3">
    <source>
        <dbReference type="ARBA" id="ARBA00022692"/>
    </source>
</evidence>
<dbReference type="PANTHER" id="PTHR35007">
    <property type="entry name" value="INTEGRAL MEMBRANE PROTEIN-RELATED"/>
    <property type="match status" value="1"/>
</dbReference>
<evidence type="ECO:0000256" key="4">
    <source>
        <dbReference type="ARBA" id="ARBA00022989"/>
    </source>
</evidence>
<protein>
    <recommendedName>
        <fullName evidence="7">Type II secretion system protein GspF domain-containing protein</fullName>
    </recommendedName>
</protein>
<reference evidence="8 9" key="1">
    <citation type="submission" date="2018-09" db="EMBL/GenBank/DDBJ databases">
        <title>Nocardia yunnanensis sp. nov., an actinomycete isolated from a soil sample.</title>
        <authorList>
            <person name="Zhang J."/>
        </authorList>
    </citation>
    <scope>NUCLEOTIDE SEQUENCE [LARGE SCALE GENOMIC DNA]</scope>
    <source>
        <strain evidence="8 9">CFHS0054</strain>
    </source>
</reference>
<dbReference type="PANTHER" id="PTHR35007:SF4">
    <property type="entry name" value="CONSERVED TRANSMEMBRANE PROTEIN-RELATED"/>
    <property type="match status" value="1"/>
</dbReference>
<dbReference type="GO" id="GO:0005886">
    <property type="term" value="C:plasma membrane"/>
    <property type="evidence" value="ECO:0007669"/>
    <property type="project" value="UniProtKB-SubCell"/>
</dbReference>
<evidence type="ECO:0000313" key="9">
    <source>
        <dbReference type="Proteomes" id="UP000267164"/>
    </source>
</evidence>
<dbReference type="EMBL" id="CP032568">
    <property type="protein sequence ID" value="AYF78689.1"/>
    <property type="molecule type" value="Genomic_DNA"/>
</dbReference>
<evidence type="ECO:0000256" key="2">
    <source>
        <dbReference type="ARBA" id="ARBA00022475"/>
    </source>
</evidence>
<evidence type="ECO:0000313" key="8">
    <source>
        <dbReference type="EMBL" id="AYF78689.1"/>
    </source>
</evidence>
<evidence type="ECO:0000256" key="6">
    <source>
        <dbReference type="SAM" id="Phobius"/>
    </source>
</evidence>
<comment type="subcellular location">
    <subcellularLocation>
        <location evidence="1">Cell membrane</location>
        <topology evidence="1">Multi-pass membrane protein</topology>
    </subcellularLocation>
</comment>
<evidence type="ECO:0000259" key="7">
    <source>
        <dbReference type="Pfam" id="PF00482"/>
    </source>
</evidence>
<gene>
    <name evidence="8" type="ORF">D7D52_03875</name>
</gene>
<feature type="transmembrane region" description="Helical" evidence="6">
    <location>
        <begin position="203"/>
        <end position="225"/>
    </location>
</feature>
<dbReference type="RefSeq" id="WP_120743771.1">
    <property type="nucleotide sequence ID" value="NZ_CP032568.1"/>
</dbReference>
<dbReference type="KEGG" id="nyu:D7D52_03875"/>
<keyword evidence="2" id="KW-1003">Cell membrane</keyword>
<dbReference type="Proteomes" id="UP000267164">
    <property type="component" value="Chromosome"/>
</dbReference>
<feature type="transmembrane region" description="Helical" evidence="6">
    <location>
        <begin position="237"/>
        <end position="261"/>
    </location>
</feature>
<feature type="domain" description="Type II secretion system protein GspF" evidence="7">
    <location>
        <begin position="108"/>
        <end position="223"/>
    </location>
</feature>
<evidence type="ECO:0000256" key="1">
    <source>
        <dbReference type="ARBA" id="ARBA00004651"/>
    </source>
</evidence>
<dbReference type="InterPro" id="IPR018076">
    <property type="entry name" value="T2SS_GspF_dom"/>
</dbReference>
<keyword evidence="4 6" id="KW-1133">Transmembrane helix</keyword>
<dbReference type="AlphaFoldDB" id="A0A386ZPQ8"/>
<keyword evidence="3 6" id="KW-0812">Transmembrane</keyword>
<dbReference type="Pfam" id="PF00482">
    <property type="entry name" value="T2SSF"/>
    <property type="match status" value="1"/>
</dbReference>
<keyword evidence="9" id="KW-1185">Reference proteome</keyword>
<feature type="transmembrane region" description="Helical" evidence="6">
    <location>
        <begin position="52"/>
        <end position="81"/>
    </location>
</feature>
<accession>A0A386ZPQ8</accession>